<reference evidence="1" key="1">
    <citation type="submission" date="2018-02" db="EMBL/GenBank/DDBJ databases">
        <title>Rhizophora mucronata_Transcriptome.</title>
        <authorList>
            <person name="Meera S.P."/>
            <person name="Sreeshan A."/>
            <person name="Augustine A."/>
        </authorList>
    </citation>
    <scope>NUCLEOTIDE SEQUENCE</scope>
    <source>
        <tissue evidence="1">Leaf</tissue>
    </source>
</reference>
<name>A0A2P2PAE0_RHIMU</name>
<protein>
    <submittedName>
        <fullName evidence="1">Uncharacterized protein</fullName>
    </submittedName>
</protein>
<sequence>MRSECSGEGRLDSCKKVMHAPWIIMGSVH</sequence>
<dbReference type="AlphaFoldDB" id="A0A2P2PAE0"/>
<proteinExistence type="predicted"/>
<accession>A0A2P2PAE0</accession>
<organism evidence="1">
    <name type="scientific">Rhizophora mucronata</name>
    <name type="common">Asiatic mangrove</name>
    <dbReference type="NCBI Taxonomy" id="61149"/>
    <lineage>
        <taxon>Eukaryota</taxon>
        <taxon>Viridiplantae</taxon>
        <taxon>Streptophyta</taxon>
        <taxon>Embryophyta</taxon>
        <taxon>Tracheophyta</taxon>
        <taxon>Spermatophyta</taxon>
        <taxon>Magnoliopsida</taxon>
        <taxon>eudicotyledons</taxon>
        <taxon>Gunneridae</taxon>
        <taxon>Pentapetalae</taxon>
        <taxon>rosids</taxon>
        <taxon>fabids</taxon>
        <taxon>Malpighiales</taxon>
        <taxon>Rhizophoraceae</taxon>
        <taxon>Rhizophora</taxon>
    </lineage>
</organism>
<dbReference type="EMBL" id="GGEC01071232">
    <property type="protein sequence ID" value="MBX51716.1"/>
    <property type="molecule type" value="Transcribed_RNA"/>
</dbReference>
<evidence type="ECO:0000313" key="1">
    <source>
        <dbReference type="EMBL" id="MBX51716.1"/>
    </source>
</evidence>